<dbReference type="FunFam" id="3.10.20.370:FF:000001">
    <property type="entry name" value="Retrovirus-related Pol polyprotein from transposon 17.6-like protein"/>
    <property type="match status" value="1"/>
</dbReference>
<proteinExistence type="predicted"/>
<dbReference type="InterPro" id="IPR043128">
    <property type="entry name" value="Rev_trsase/Diguanyl_cyclase"/>
</dbReference>
<dbReference type="STRING" id="57577.A0A2K3P2I3"/>
<dbReference type="EMBL" id="ASHM01003190">
    <property type="protein sequence ID" value="PNY09504.1"/>
    <property type="molecule type" value="Genomic_DNA"/>
</dbReference>
<name>A0A2K3P2I3_TRIPR</name>
<dbReference type="AlphaFoldDB" id="A0A2K3P2I3"/>
<dbReference type="InterPro" id="IPR050951">
    <property type="entry name" value="Retrovirus_Pol_polyprotein"/>
</dbReference>
<dbReference type="SUPFAM" id="SSF53098">
    <property type="entry name" value="Ribonuclease H-like"/>
    <property type="match status" value="1"/>
</dbReference>
<comment type="caution">
    <text evidence="3">The sequence shown here is derived from an EMBL/GenBank/DDBJ whole genome shotgun (WGS) entry which is preliminary data.</text>
</comment>
<dbReference type="Proteomes" id="UP000236291">
    <property type="component" value="Unassembled WGS sequence"/>
</dbReference>
<dbReference type="InterPro" id="IPR012337">
    <property type="entry name" value="RNaseH-like_sf"/>
</dbReference>
<evidence type="ECO:0000313" key="3">
    <source>
        <dbReference type="EMBL" id="PNY09504.1"/>
    </source>
</evidence>
<protein>
    <recommendedName>
        <fullName evidence="2">Integrase catalytic domain-containing protein</fullName>
    </recommendedName>
</protein>
<accession>A0A2K3P2I3</accession>
<dbReference type="ExpressionAtlas" id="A0A2K3P2I3">
    <property type="expression patterns" value="baseline"/>
</dbReference>
<dbReference type="Gene3D" id="3.30.70.270">
    <property type="match status" value="1"/>
</dbReference>
<dbReference type="PROSITE" id="PS50994">
    <property type="entry name" value="INTEGRASE"/>
    <property type="match status" value="1"/>
</dbReference>
<reference evidence="3 4" key="2">
    <citation type="journal article" date="2017" name="Front. Plant Sci.">
        <title>Gene Classification and Mining of Molecular Markers Useful in Red Clover (Trifolium pratense) Breeding.</title>
        <authorList>
            <person name="Istvanek J."/>
            <person name="Dluhosova J."/>
            <person name="Dluhos P."/>
            <person name="Patkova L."/>
            <person name="Nedelnik J."/>
            <person name="Repkova J."/>
        </authorList>
    </citation>
    <scope>NUCLEOTIDE SEQUENCE [LARGE SCALE GENOMIC DNA]</scope>
    <source>
        <strain evidence="4">cv. Tatra</strain>
        <tissue evidence="3">Young leaves</tissue>
    </source>
</reference>
<dbReference type="GO" id="GO:0003824">
    <property type="term" value="F:catalytic activity"/>
    <property type="evidence" value="ECO:0007669"/>
    <property type="project" value="UniProtKB-KW"/>
</dbReference>
<sequence length="543" mass="62619">MLKWPVPKNLKGLRGFLGITSYYRRLVKDYGKMAWPLTQLLKDRFVRCEEAQTAFEKLKTSITTLSVLAVPDFNKQFVLETDASSKGIGAVLMQDKKPIAYMSQTLSDRAQSKSVYERELMAIVIAVQKWRPYLLGRKFIVHTDQKSLKFLTEQKIMGEEQHKWISKLIGYDFEVKYKPGKENSAVDALTRQMQYTSLTTFQCEFWEGQQGYQLKGGRLFHEGRVVIPKDSPRIAWLLHEFHDTAVEGHSEFLRTYKKLAGITLVPGGLIQPLPVPQQIWSDISMDFIGGLPKARGKDSILVVVDRLTKYAHFLPLAHPYSAKDVAELFIKEIVRLHGFPSSIVSDRDKVFLSNFWAELFKKAGTKLKYSSAYHPQSDGQTEVVNRCVETYLRCLTGRKPKQWPNWLSWAEYWYNTNYHASLKGTPFEALYGRKPPILVKGDVSLSSVEEVNRLTAERNEMLGELREQLLKAQDVMRSQANKHRRNVKFKAGDMVYLKIQPYKLKSLAKRMNQKLSPRFYGPYEIEQKIGAVAYKLKLPEDNR</sequence>
<dbReference type="PANTHER" id="PTHR37984">
    <property type="entry name" value="PROTEIN CBG26694"/>
    <property type="match status" value="1"/>
</dbReference>
<organism evidence="3 4">
    <name type="scientific">Trifolium pratense</name>
    <name type="common">Red clover</name>
    <dbReference type="NCBI Taxonomy" id="57577"/>
    <lineage>
        <taxon>Eukaryota</taxon>
        <taxon>Viridiplantae</taxon>
        <taxon>Streptophyta</taxon>
        <taxon>Embryophyta</taxon>
        <taxon>Tracheophyta</taxon>
        <taxon>Spermatophyta</taxon>
        <taxon>Magnoliopsida</taxon>
        <taxon>eudicotyledons</taxon>
        <taxon>Gunneridae</taxon>
        <taxon>Pentapetalae</taxon>
        <taxon>rosids</taxon>
        <taxon>fabids</taxon>
        <taxon>Fabales</taxon>
        <taxon>Fabaceae</taxon>
        <taxon>Papilionoideae</taxon>
        <taxon>50 kb inversion clade</taxon>
        <taxon>NPAAA clade</taxon>
        <taxon>Hologalegina</taxon>
        <taxon>IRL clade</taxon>
        <taxon>Trifolieae</taxon>
        <taxon>Trifolium</taxon>
    </lineage>
</organism>
<dbReference type="PANTHER" id="PTHR37984:SF5">
    <property type="entry name" value="PROTEIN NYNRIN-LIKE"/>
    <property type="match status" value="1"/>
</dbReference>
<dbReference type="Pfam" id="PF24626">
    <property type="entry name" value="SH3_Tf2-1"/>
    <property type="match status" value="1"/>
</dbReference>
<dbReference type="SUPFAM" id="SSF56672">
    <property type="entry name" value="DNA/RNA polymerases"/>
    <property type="match status" value="1"/>
</dbReference>
<dbReference type="CDD" id="cd09274">
    <property type="entry name" value="RNase_HI_RT_Ty3"/>
    <property type="match status" value="1"/>
</dbReference>
<dbReference type="Gene3D" id="3.30.420.10">
    <property type="entry name" value="Ribonuclease H-like superfamily/Ribonuclease H"/>
    <property type="match status" value="1"/>
</dbReference>
<keyword evidence="1" id="KW-0511">Multifunctional enzyme</keyword>
<reference evidence="3 4" key="1">
    <citation type="journal article" date="2014" name="Am. J. Bot.">
        <title>Genome assembly and annotation for red clover (Trifolium pratense; Fabaceae).</title>
        <authorList>
            <person name="Istvanek J."/>
            <person name="Jaros M."/>
            <person name="Krenek A."/>
            <person name="Repkova J."/>
        </authorList>
    </citation>
    <scope>NUCLEOTIDE SEQUENCE [LARGE SCALE GENOMIC DNA]</scope>
    <source>
        <strain evidence="4">cv. Tatra</strain>
        <tissue evidence="3">Young leaves</tissue>
    </source>
</reference>
<dbReference type="InterPro" id="IPR056924">
    <property type="entry name" value="SH3_Tf2-1"/>
</dbReference>
<dbReference type="InterPro" id="IPR001584">
    <property type="entry name" value="Integrase_cat-core"/>
</dbReference>
<dbReference type="GO" id="GO:0015074">
    <property type="term" value="P:DNA integration"/>
    <property type="evidence" value="ECO:0007669"/>
    <property type="project" value="InterPro"/>
</dbReference>
<dbReference type="GO" id="GO:0003676">
    <property type="term" value="F:nucleic acid binding"/>
    <property type="evidence" value="ECO:0007669"/>
    <property type="project" value="InterPro"/>
</dbReference>
<feature type="domain" description="Integrase catalytic" evidence="2">
    <location>
        <begin position="270"/>
        <end position="434"/>
    </location>
</feature>
<evidence type="ECO:0000313" key="4">
    <source>
        <dbReference type="Proteomes" id="UP000236291"/>
    </source>
</evidence>
<dbReference type="Pfam" id="PF17919">
    <property type="entry name" value="RT_RNaseH_2"/>
    <property type="match status" value="1"/>
</dbReference>
<dbReference type="InterPro" id="IPR041577">
    <property type="entry name" value="RT_RNaseH_2"/>
</dbReference>
<evidence type="ECO:0000259" key="2">
    <source>
        <dbReference type="PROSITE" id="PS50994"/>
    </source>
</evidence>
<dbReference type="InterPro" id="IPR043502">
    <property type="entry name" value="DNA/RNA_pol_sf"/>
</dbReference>
<dbReference type="FunFam" id="3.30.70.270:FF:000020">
    <property type="entry name" value="Transposon Tf2-6 polyprotein-like Protein"/>
    <property type="match status" value="1"/>
</dbReference>
<evidence type="ECO:0000256" key="1">
    <source>
        <dbReference type="ARBA" id="ARBA00023268"/>
    </source>
</evidence>
<dbReference type="InterPro" id="IPR036397">
    <property type="entry name" value="RNaseH_sf"/>
</dbReference>
<gene>
    <name evidence="3" type="ORF">L195_g006057</name>
</gene>